<dbReference type="NCBIfam" id="TIGR01849">
    <property type="entry name" value="PHB_depoly_PhaZ"/>
    <property type="match status" value="1"/>
</dbReference>
<evidence type="ECO:0000313" key="2">
    <source>
        <dbReference type="EMBL" id="SLN21400.1"/>
    </source>
</evidence>
<dbReference type="PANTHER" id="PTHR36837">
    <property type="entry name" value="POLY(3-HYDROXYALKANOATE) POLYMERASE SUBUNIT PHAC"/>
    <property type="match status" value="1"/>
</dbReference>
<evidence type="ECO:0000313" key="3">
    <source>
        <dbReference type="Proteomes" id="UP000193200"/>
    </source>
</evidence>
<feature type="domain" description="PHB de-polymerase C-terminal" evidence="1">
    <location>
        <begin position="203"/>
        <end position="403"/>
    </location>
</feature>
<proteinExistence type="predicted"/>
<dbReference type="InterPro" id="IPR051321">
    <property type="entry name" value="PHA/PHB_synthase"/>
</dbReference>
<dbReference type="InterPro" id="IPR009656">
    <property type="entry name" value="PHB_depo_C"/>
</dbReference>
<keyword evidence="3" id="KW-1185">Reference proteome</keyword>
<reference evidence="2 3" key="1">
    <citation type="submission" date="2017-03" db="EMBL/GenBank/DDBJ databases">
        <authorList>
            <person name="Afonso C.L."/>
            <person name="Miller P.J."/>
            <person name="Scott M.A."/>
            <person name="Spackman E."/>
            <person name="Goraichik I."/>
            <person name="Dimitrov K.M."/>
            <person name="Suarez D.L."/>
            <person name="Swayne D.E."/>
        </authorList>
    </citation>
    <scope>NUCLEOTIDE SEQUENCE [LARGE SCALE GENOMIC DNA]</scope>
    <source>
        <strain evidence="2 3">CECT 7691</strain>
    </source>
</reference>
<dbReference type="SUPFAM" id="SSF53474">
    <property type="entry name" value="alpha/beta-Hydrolases"/>
    <property type="match status" value="1"/>
</dbReference>
<evidence type="ECO:0000259" key="1">
    <source>
        <dbReference type="Pfam" id="PF06850"/>
    </source>
</evidence>
<dbReference type="InParanoid" id="A0A1Y5RNC4"/>
<dbReference type="Gene3D" id="3.40.50.1820">
    <property type="entry name" value="alpha/beta hydrolase"/>
    <property type="match status" value="1"/>
</dbReference>
<dbReference type="InterPro" id="IPR010915">
    <property type="entry name" value="PHB_depoly_PhaZ"/>
</dbReference>
<dbReference type="OrthoDB" id="9774318at2"/>
<name>A0A1Y5RNC4_9PROT</name>
<dbReference type="Pfam" id="PF06850">
    <property type="entry name" value="PHB_depo_C"/>
    <property type="match status" value="1"/>
</dbReference>
<dbReference type="RefSeq" id="WP_085881873.1">
    <property type="nucleotide sequence ID" value="NZ_FWFR01000001.1"/>
</dbReference>
<dbReference type="Proteomes" id="UP000193200">
    <property type="component" value="Unassembled WGS sequence"/>
</dbReference>
<dbReference type="EMBL" id="FWFR01000001">
    <property type="protein sequence ID" value="SLN21400.1"/>
    <property type="molecule type" value="Genomic_DNA"/>
</dbReference>
<dbReference type="InterPro" id="IPR029058">
    <property type="entry name" value="AB_hydrolase_fold"/>
</dbReference>
<dbReference type="PANTHER" id="PTHR36837:SF4">
    <property type="entry name" value="BLR0908 PROTEIN"/>
    <property type="match status" value="1"/>
</dbReference>
<protein>
    <recommendedName>
        <fullName evidence="1">PHB de-polymerase C-terminal domain-containing protein</fullName>
    </recommendedName>
</protein>
<dbReference type="PIRSF" id="PIRSF020818">
    <property type="entry name" value="PHB_depoly_PhaZ"/>
    <property type="match status" value="1"/>
</dbReference>
<gene>
    <name evidence="2" type="ORF">OCH7691_00541</name>
</gene>
<sequence length="406" mass="46053">MLYQMHEFQRVALEPLRLMAGAQQQFLQNPFNPVSYLPPARAMSAAFELFDDVTRAYGKPAFGLDRVTDDGIVYPIQETIVARKNFCQLKHFERPNAGRHPRMLVVAPLSGHYATLLRGTVEALLPDHDVYITDWRDARMVPVMKGHFDLDDYIDYVIEFLQVLGPDTHVMAVCQPSVPVLAAVALMAEAGDPCAPASMTLMGGPIDTRRNPTQPCKLAEEHSIEWFENSVVQRVPFAYPGFLRRVYPGFLQLSGFMAMNLDRHVDAHMQFFQHLVEGDGESADKHREFYNEYRSVMDLPAEYYLQTVEAVFQRQALAKGELTHRGHRVDTGAIEKTALMTVEGELDDISGVGQTQAAHDICTRIPDKKRVHFLQEKVGHYGVFNGSRWRTSIYPRIREFVKNNVG</sequence>
<organism evidence="2 3">
    <name type="scientific">Oceanibacterium hippocampi</name>
    <dbReference type="NCBI Taxonomy" id="745714"/>
    <lineage>
        <taxon>Bacteria</taxon>
        <taxon>Pseudomonadati</taxon>
        <taxon>Pseudomonadota</taxon>
        <taxon>Alphaproteobacteria</taxon>
        <taxon>Sneathiellales</taxon>
        <taxon>Sneathiellaceae</taxon>
        <taxon>Oceanibacterium</taxon>
    </lineage>
</organism>
<dbReference type="AlphaFoldDB" id="A0A1Y5RNC4"/>
<accession>A0A1Y5RNC4</accession>